<sequence length="200" mass="22404">MASSLRLITSNLVKRSLLPTLVSSSRFHSIIAGHRSYSTMPKDDLCDYSWVNVKCPKISSLSFKMEMSDRKRKISLAIPDEGLSVELDDFPALNIQETKACSEQTLFVQGKPHKDISLNVLNKTSSSDDTTPNKDGVILNIIANEIIASFRDMTTKRGWAYYEGFVDLLVYIRLYILLQTVADRLTVLKACKSSSCNSQN</sequence>
<gene>
    <name evidence="1" type="ORF">QVD17_31166</name>
</gene>
<dbReference type="AlphaFoldDB" id="A0AAD8K2W1"/>
<evidence type="ECO:0000313" key="2">
    <source>
        <dbReference type="Proteomes" id="UP001229421"/>
    </source>
</evidence>
<dbReference type="Proteomes" id="UP001229421">
    <property type="component" value="Unassembled WGS sequence"/>
</dbReference>
<keyword evidence="2" id="KW-1185">Reference proteome</keyword>
<proteinExistence type="predicted"/>
<evidence type="ECO:0000313" key="1">
    <source>
        <dbReference type="EMBL" id="KAK1415385.1"/>
    </source>
</evidence>
<comment type="caution">
    <text evidence="1">The sequence shown here is derived from an EMBL/GenBank/DDBJ whole genome shotgun (WGS) entry which is preliminary data.</text>
</comment>
<protein>
    <submittedName>
        <fullName evidence="1">Uncharacterized protein</fullName>
    </submittedName>
</protein>
<organism evidence="1 2">
    <name type="scientific">Tagetes erecta</name>
    <name type="common">African marigold</name>
    <dbReference type="NCBI Taxonomy" id="13708"/>
    <lineage>
        <taxon>Eukaryota</taxon>
        <taxon>Viridiplantae</taxon>
        <taxon>Streptophyta</taxon>
        <taxon>Embryophyta</taxon>
        <taxon>Tracheophyta</taxon>
        <taxon>Spermatophyta</taxon>
        <taxon>Magnoliopsida</taxon>
        <taxon>eudicotyledons</taxon>
        <taxon>Gunneridae</taxon>
        <taxon>Pentapetalae</taxon>
        <taxon>asterids</taxon>
        <taxon>campanulids</taxon>
        <taxon>Asterales</taxon>
        <taxon>Asteraceae</taxon>
        <taxon>Asteroideae</taxon>
        <taxon>Heliantheae alliance</taxon>
        <taxon>Tageteae</taxon>
        <taxon>Tagetes</taxon>
    </lineage>
</organism>
<name>A0AAD8K2W1_TARER</name>
<reference evidence="1" key="1">
    <citation type="journal article" date="2023" name="bioRxiv">
        <title>Improved chromosome-level genome assembly for marigold (Tagetes erecta).</title>
        <authorList>
            <person name="Jiang F."/>
            <person name="Yuan L."/>
            <person name="Wang S."/>
            <person name="Wang H."/>
            <person name="Xu D."/>
            <person name="Wang A."/>
            <person name="Fan W."/>
        </authorList>
    </citation>
    <scope>NUCLEOTIDE SEQUENCE</scope>
    <source>
        <strain evidence="1">WSJ</strain>
        <tissue evidence="1">Leaf</tissue>
    </source>
</reference>
<accession>A0AAD8K2W1</accession>
<dbReference type="EMBL" id="JAUHHV010000008">
    <property type="protein sequence ID" value="KAK1415385.1"/>
    <property type="molecule type" value="Genomic_DNA"/>
</dbReference>